<feature type="binding site" evidence="4">
    <location>
        <position position="22"/>
    </location>
    <ligand>
        <name>Zn(2+)</name>
        <dbReference type="ChEBI" id="CHEBI:29105"/>
    </ligand>
</feature>
<evidence type="ECO:0000313" key="9">
    <source>
        <dbReference type="Proteomes" id="UP000069940"/>
    </source>
</evidence>
<evidence type="ECO:0000259" key="6">
    <source>
        <dbReference type="PROSITE" id="PS50157"/>
    </source>
</evidence>
<feature type="domain" description="C2H2-type" evidence="6">
    <location>
        <begin position="394"/>
        <end position="421"/>
    </location>
</feature>
<reference evidence="8" key="2">
    <citation type="submission" date="2025-05" db="UniProtKB">
        <authorList>
            <consortium name="EnsemblMetazoa"/>
        </authorList>
    </citation>
    <scope>IDENTIFICATION</scope>
    <source>
        <strain evidence="8">Foshan</strain>
    </source>
</reference>
<feature type="domain" description="ZAD" evidence="7">
    <location>
        <begin position="20"/>
        <end position="90"/>
    </location>
</feature>
<feature type="domain" description="C2H2-type" evidence="6">
    <location>
        <begin position="154"/>
        <end position="181"/>
    </location>
</feature>
<feature type="binding site" evidence="4">
    <location>
        <position position="25"/>
    </location>
    <ligand>
        <name>Zn(2+)</name>
        <dbReference type="ChEBI" id="CHEBI:29105"/>
    </ligand>
</feature>
<feature type="region of interest" description="Disordered" evidence="5">
    <location>
        <begin position="211"/>
        <end position="250"/>
    </location>
</feature>
<feature type="binding site" evidence="4">
    <location>
        <position position="63"/>
    </location>
    <ligand>
        <name>Zn(2+)</name>
        <dbReference type="ChEBI" id="CHEBI:29105"/>
    </ligand>
</feature>
<dbReference type="PANTHER" id="PTHR23234">
    <property type="entry name" value="ZNF44 PROTEIN"/>
    <property type="match status" value="1"/>
</dbReference>
<organism evidence="8 9">
    <name type="scientific">Aedes albopictus</name>
    <name type="common">Asian tiger mosquito</name>
    <name type="synonym">Stegomyia albopicta</name>
    <dbReference type="NCBI Taxonomy" id="7160"/>
    <lineage>
        <taxon>Eukaryota</taxon>
        <taxon>Metazoa</taxon>
        <taxon>Ecdysozoa</taxon>
        <taxon>Arthropoda</taxon>
        <taxon>Hexapoda</taxon>
        <taxon>Insecta</taxon>
        <taxon>Pterygota</taxon>
        <taxon>Neoptera</taxon>
        <taxon>Endopterygota</taxon>
        <taxon>Diptera</taxon>
        <taxon>Nematocera</taxon>
        <taxon>Culicoidea</taxon>
        <taxon>Culicidae</taxon>
        <taxon>Culicinae</taxon>
        <taxon>Aedini</taxon>
        <taxon>Aedes</taxon>
        <taxon>Stegomyia</taxon>
    </lineage>
</organism>
<protein>
    <recommendedName>
        <fullName evidence="10">C2h2-type zn-finger protein</fullName>
    </recommendedName>
</protein>
<feature type="region of interest" description="Disordered" evidence="5">
    <location>
        <begin position="94"/>
        <end position="115"/>
    </location>
</feature>
<evidence type="ECO:0000313" key="8">
    <source>
        <dbReference type="EnsemblMetazoa" id="AALFPA23_020169.P29708"/>
    </source>
</evidence>
<dbReference type="GeneID" id="115264214"/>
<feature type="binding site" evidence="4">
    <location>
        <position position="66"/>
    </location>
    <ligand>
        <name>Zn(2+)</name>
        <dbReference type="ChEBI" id="CHEBI:29105"/>
    </ligand>
</feature>
<feature type="domain" description="C2H2-type" evidence="6">
    <location>
        <begin position="592"/>
        <end position="620"/>
    </location>
</feature>
<dbReference type="InterPro" id="IPR013087">
    <property type="entry name" value="Znf_C2H2_type"/>
</dbReference>
<feature type="region of interest" description="Disordered" evidence="5">
    <location>
        <begin position="479"/>
        <end position="536"/>
    </location>
</feature>
<dbReference type="SMART" id="SM00355">
    <property type="entry name" value="ZnF_C2H2"/>
    <property type="match status" value="9"/>
</dbReference>
<name>A0ABM1ZND7_AEDAL</name>
<evidence type="ECO:0000256" key="1">
    <source>
        <dbReference type="ARBA" id="ARBA00022723"/>
    </source>
</evidence>
<keyword evidence="9" id="KW-1185">Reference proteome</keyword>
<dbReference type="Proteomes" id="UP000069940">
    <property type="component" value="Unassembled WGS sequence"/>
</dbReference>
<dbReference type="InterPro" id="IPR050758">
    <property type="entry name" value="Znf_C2H2-type"/>
</dbReference>
<dbReference type="Pfam" id="PF00096">
    <property type="entry name" value="zf-C2H2"/>
    <property type="match status" value="5"/>
</dbReference>
<dbReference type="InterPro" id="IPR012934">
    <property type="entry name" value="Znf_AD"/>
</dbReference>
<feature type="domain" description="C2H2-type" evidence="6">
    <location>
        <begin position="366"/>
        <end position="394"/>
    </location>
</feature>
<dbReference type="SUPFAM" id="SSF57667">
    <property type="entry name" value="beta-beta-alpha zinc fingers"/>
    <property type="match status" value="5"/>
</dbReference>
<accession>A0ABM1ZND7</accession>
<feature type="domain" description="C2H2-type" evidence="6">
    <location>
        <begin position="564"/>
        <end position="591"/>
    </location>
</feature>
<evidence type="ECO:0000256" key="5">
    <source>
        <dbReference type="SAM" id="MobiDB-lite"/>
    </source>
</evidence>
<evidence type="ECO:0000256" key="2">
    <source>
        <dbReference type="ARBA" id="ARBA00022737"/>
    </source>
</evidence>
<dbReference type="Pfam" id="PF07776">
    <property type="entry name" value="zf-AD"/>
    <property type="match status" value="1"/>
</dbReference>
<evidence type="ECO:0000256" key="3">
    <source>
        <dbReference type="PROSITE-ProRule" id="PRU00042"/>
    </source>
</evidence>
<dbReference type="Gene3D" id="3.40.1800.20">
    <property type="match status" value="1"/>
</dbReference>
<dbReference type="EnsemblMetazoa" id="AALFPA23_020169.R29708">
    <property type="protein sequence ID" value="AALFPA23_020169.P29708"/>
    <property type="gene ID" value="AALFPA23_020169"/>
</dbReference>
<dbReference type="PROSITE" id="PS51915">
    <property type="entry name" value="ZAD"/>
    <property type="match status" value="1"/>
</dbReference>
<feature type="compositionally biased region" description="Basic and acidic residues" evidence="5">
    <location>
        <begin position="481"/>
        <end position="490"/>
    </location>
</feature>
<reference evidence="9" key="1">
    <citation type="journal article" date="2015" name="Proc. Natl. Acad. Sci. U.S.A.">
        <title>Genome sequence of the Asian Tiger mosquito, Aedes albopictus, reveals insights into its biology, genetics, and evolution.</title>
        <authorList>
            <person name="Chen X.G."/>
            <person name="Jiang X."/>
            <person name="Gu J."/>
            <person name="Xu M."/>
            <person name="Wu Y."/>
            <person name="Deng Y."/>
            <person name="Zhang C."/>
            <person name="Bonizzoni M."/>
            <person name="Dermauw W."/>
            <person name="Vontas J."/>
            <person name="Armbruster P."/>
            <person name="Huang X."/>
            <person name="Yang Y."/>
            <person name="Zhang H."/>
            <person name="He W."/>
            <person name="Peng H."/>
            <person name="Liu Y."/>
            <person name="Wu K."/>
            <person name="Chen J."/>
            <person name="Lirakis M."/>
            <person name="Topalis P."/>
            <person name="Van Leeuwen T."/>
            <person name="Hall A.B."/>
            <person name="Jiang X."/>
            <person name="Thorpe C."/>
            <person name="Mueller R.L."/>
            <person name="Sun C."/>
            <person name="Waterhouse R.M."/>
            <person name="Yan G."/>
            <person name="Tu Z.J."/>
            <person name="Fang X."/>
            <person name="James A.A."/>
        </authorList>
    </citation>
    <scope>NUCLEOTIDE SEQUENCE [LARGE SCALE GENOMIC DNA]</scope>
    <source>
        <strain evidence="9">Foshan</strain>
    </source>
</reference>
<dbReference type="Gene3D" id="3.30.160.60">
    <property type="entry name" value="Classic Zinc Finger"/>
    <property type="match status" value="6"/>
</dbReference>
<dbReference type="SUPFAM" id="SSF57716">
    <property type="entry name" value="Glucocorticoid receptor-like (DNA-binding domain)"/>
    <property type="match status" value="1"/>
</dbReference>
<keyword evidence="2" id="KW-0677">Repeat</keyword>
<feature type="domain" description="C2H2-type" evidence="6">
    <location>
        <begin position="422"/>
        <end position="450"/>
    </location>
</feature>
<feature type="domain" description="C2H2-type" evidence="6">
    <location>
        <begin position="536"/>
        <end position="564"/>
    </location>
</feature>
<dbReference type="PROSITE" id="PS00028">
    <property type="entry name" value="ZINC_FINGER_C2H2_1"/>
    <property type="match status" value="9"/>
</dbReference>
<dbReference type="PANTHER" id="PTHR23234:SF10">
    <property type="entry name" value="RIKEN CDNA 6720489N17 GENE-RELATED"/>
    <property type="match status" value="1"/>
</dbReference>
<proteinExistence type="predicted"/>
<dbReference type="RefSeq" id="XP_062703316.1">
    <property type="nucleotide sequence ID" value="XM_062847332.1"/>
</dbReference>
<evidence type="ECO:0000259" key="7">
    <source>
        <dbReference type="PROSITE" id="PS51915"/>
    </source>
</evidence>
<dbReference type="SMART" id="SM00868">
    <property type="entry name" value="zf-AD"/>
    <property type="match status" value="1"/>
</dbReference>
<evidence type="ECO:0000256" key="4">
    <source>
        <dbReference type="PROSITE-ProRule" id="PRU01263"/>
    </source>
</evidence>
<dbReference type="PROSITE" id="PS50157">
    <property type="entry name" value="ZINC_FINGER_C2H2_2"/>
    <property type="match status" value="8"/>
</dbReference>
<keyword evidence="3" id="KW-0863">Zinc-finger</keyword>
<feature type="domain" description="C2H2-type" evidence="6">
    <location>
        <begin position="127"/>
        <end position="154"/>
    </location>
</feature>
<evidence type="ECO:0008006" key="10">
    <source>
        <dbReference type="Google" id="ProtNLM"/>
    </source>
</evidence>
<keyword evidence="1 4" id="KW-0479">Metal-binding</keyword>
<feature type="compositionally biased region" description="Acidic residues" evidence="5">
    <location>
        <begin position="223"/>
        <end position="240"/>
    </location>
</feature>
<feature type="compositionally biased region" description="Low complexity" evidence="5">
    <location>
        <begin position="523"/>
        <end position="532"/>
    </location>
</feature>
<dbReference type="Pfam" id="PF13912">
    <property type="entry name" value="zf-C2H2_6"/>
    <property type="match status" value="1"/>
</dbReference>
<feature type="compositionally biased region" description="Polar residues" evidence="5">
    <location>
        <begin position="491"/>
        <end position="505"/>
    </location>
</feature>
<dbReference type="InterPro" id="IPR036236">
    <property type="entry name" value="Znf_C2H2_sf"/>
</dbReference>
<keyword evidence="4" id="KW-0862">Zinc</keyword>
<sequence>MTSDEARSELQTAVTECSLEICRLCMSTESLENLFEVDGLRRWITDYLSIMVSSADSISHAICTICRIRLDEFHQFRMGCLEVQTTLWSMAQTGKIVEPPKQSRSSDGSRQRPYRPIKGVLEKGGQYHCATCGKVFNNRKRALDHKRIHGPKKYRCMQCGKSFPIRRYLRLHLMTHISDELEEESPQKEHEMLDLQAVKIEPLGEIDSIAASPRSEHSLEGETAFEDEVSSYGEEQEESQTESHTEEATADSIEIGLVKIEEPADDDMEEDAVSQNAELEANADQRDLHFKVGLENAEPATSRSNDCMHSEMEEVCEVSKDIDIISDETNVRRKKGTRNVKANSKIEDCGPREDKILEITQKKLQHRCNECSKVFSTSSKLKDHMRLVHGERKLACHICDKRFILPSQLRIHAKKHDRDKPFKCDICGKTFKYGQSLWQHKNIRHGAQNSCADCGIYFPLRRQLEGHLRTKLHQINVEMRANSKNEKVSDESGSNDTTDVTNQRTNEVDNAEEAQPDTAGSAQQQQQQQQQQPKHHQCDTCSKMFWKKRQLDDHTRLVHGEKNFACSMCNKRFIAASRLRSHVRRHDKTKPYKCAKCGKCYKAENTLANHERIQHNSGDSIQMLRKETFNNGGSPSASS</sequence>